<gene>
    <name evidence="1" type="ORF">OIHEL45_09723</name>
</gene>
<evidence type="ECO:0000313" key="2">
    <source>
        <dbReference type="Proteomes" id="UP000003257"/>
    </source>
</evidence>
<dbReference type="Proteomes" id="UP000003257">
    <property type="component" value="Unassembled WGS sequence"/>
</dbReference>
<reference evidence="1 2" key="1">
    <citation type="submission" date="2007-11" db="EMBL/GenBank/DDBJ databases">
        <authorList>
            <person name="Wagner-Dobler I."/>
            <person name="Ferriera S."/>
            <person name="Johnson J."/>
            <person name="Kravitz S."/>
            <person name="Beeson K."/>
            <person name="Sutton G."/>
            <person name="Rogers Y.-H."/>
            <person name="Friedman R."/>
            <person name="Frazier M."/>
            <person name="Venter J.C."/>
        </authorList>
    </citation>
    <scope>NUCLEOTIDE SEQUENCE [LARGE SCALE GENOMIC DNA]</scope>
    <source>
        <strain evidence="1 2">HEL-45</strain>
    </source>
</reference>
<sequence>MAGVFVNAAADYEDSARQRFAALVGLERRHGCDALCRASGGEGLHSDAGGLLLFHRLQRSLC</sequence>
<dbReference type="EMBL" id="ABID01000002">
    <property type="protein sequence ID" value="EDQ05010.1"/>
    <property type="molecule type" value="Genomic_DNA"/>
</dbReference>
<keyword evidence="2" id="KW-1185">Reference proteome</keyword>
<proteinExistence type="predicted"/>
<organism evidence="1 2">
    <name type="scientific">Sulfitobacter indolifex HEL-45</name>
    <dbReference type="NCBI Taxonomy" id="391624"/>
    <lineage>
        <taxon>Bacteria</taxon>
        <taxon>Pseudomonadati</taxon>
        <taxon>Pseudomonadota</taxon>
        <taxon>Alphaproteobacteria</taxon>
        <taxon>Rhodobacterales</taxon>
        <taxon>Roseobacteraceae</taxon>
        <taxon>Sulfitobacter</taxon>
    </lineage>
</organism>
<comment type="caution">
    <text evidence="1">The sequence shown here is derived from an EMBL/GenBank/DDBJ whole genome shotgun (WGS) entry which is preliminary data.</text>
</comment>
<accession>A0ABM9X6B0</accession>
<name>A0ABM9X6B0_9RHOB</name>
<protein>
    <submittedName>
        <fullName evidence="1">Uncharacterized protein</fullName>
    </submittedName>
</protein>
<evidence type="ECO:0000313" key="1">
    <source>
        <dbReference type="EMBL" id="EDQ05010.1"/>
    </source>
</evidence>